<keyword evidence="2" id="KW-1003">Cell membrane</keyword>
<dbReference type="eggNOG" id="COG1983">
    <property type="taxonomic scope" value="Bacteria"/>
</dbReference>
<dbReference type="OrthoDB" id="9815286at2"/>
<evidence type="ECO:0000256" key="2">
    <source>
        <dbReference type="ARBA" id="ARBA00022475"/>
    </source>
</evidence>
<evidence type="ECO:0000256" key="6">
    <source>
        <dbReference type="SAM" id="MobiDB-lite"/>
    </source>
</evidence>
<dbReference type="PANTHER" id="PTHR33885">
    <property type="entry name" value="PHAGE SHOCK PROTEIN C"/>
    <property type="match status" value="1"/>
</dbReference>
<feature type="transmembrane region" description="Helical" evidence="7">
    <location>
        <begin position="35"/>
        <end position="58"/>
    </location>
</feature>
<dbReference type="EMBL" id="ADKM02000128">
    <property type="protein sequence ID" value="EGC01557.1"/>
    <property type="molecule type" value="Genomic_DNA"/>
</dbReference>
<evidence type="ECO:0000256" key="4">
    <source>
        <dbReference type="ARBA" id="ARBA00022989"/>
    </source>
</evidence>
<gene>
    <name evidence="9" type="ORF">CUS_5749</name>
</gene>
<evidence type="ECO:0000313" key="9">
    <source>
        <dbReference type="EMBL" id="EGC01557.1"/>
    </source>
</evidence>
<evidence type="ECO:0000259" key="8">
    <source>
        <dbReference type="Pfam" id="PF04024"/>
    </source>
</evidence>
<organism evidence="9 10">
    <name type="scientific">Ruminococcus albus 8</name>
    <dbReference type="NCBI Taxonomy" id="246199"/>
    <lineage>
        <taxon>Bacteria</taxon>
        <taxon>Bacillati</taxon>
        <taxon>Bacillota</taxon>
        <taxon>Clostridia</taxon>
        <taxon>Eubacteriales</taxon>
        <taxon>Oscillospiraceae</taxon>
        <taxon>Ruminococcus</taxon>
    </lineage>
</organism>
<feature type="compositionally biased region" description="Basic and acidic residues" evidence="6">
    <location>
        <begin position="101"/>
        <end position="110"/>
    </location>
</feature>
<keyword evidence="5 7" id="KW-0472">Membrane</keyword>
<reference evidence="9 10" key="1">
    <citation type="submission" date="2011-02" db="EMBL/GenBank/DDBJ databases">
        <authorList>
            <person name="Nelson K.E."/>
            <person name="Sutton G."/>
            <person name="Torralba M."/>
            <person name="Durkin S."/>
            <person name="Harkins D."/>
            <person name="Montgomery R."/>
            <person name="Ziemer C."/>
            <person name="Klaassens E."/>
            <person name="Ocuiv P."/>
            <person name="Morrison M."/>
        </authorList>
    </citation>
    <scope>NUCLEOTIDE SEQUENCE [LARGE SCALE GENOMIC DNA]</scope>
    <source>
        <strain evidence="9 10">8</strain>
    </source>
</reference>
<accession>E9SGS3</accession>
<keyword evidence="3 7" id="KW-0812">Transmembrane</keyword>
<name>E9SGS3_RUMAL</name>
<comment type="subcellular location">
    <subcellularLocation>
        <location evidence="1">Cell membrane</location>
        <topology evidence="1">Single-pass membrane protein</topology>
    </subcellularLocation>
</comment>
<dbReference type="RefSeq" id="WP_004167517.1">
    <property type="nucleotide sequence ID" value="NZ_ADKM02000128.1"/>
</dbReference>
<dbReference type="Pfam" id="PF04024">
    <property type="entry name" value="PspC"/>
    <property type="match status" value="1"/>
</dbReference>
<dbReference type="InterPro" id="IPR007168">
    <property type="entry name" value="Phageshock_PspC_N"/>
</dbReference>
<dbReference type="PANTHER" id="PTHR33885:SF3">
    <property type="entry name" value="PHAGE SHOCK PROTEIN C"/>
    <property type="match status" value="1"/>
</dbReference>
<protein>
    <submittedName>
        <fullName evidence="9">PspC domain protein</fullName>
    </submittedName>
</protein>
<keyword evidence="10" id="KW-1185">Reference proteome</keyword>
<evidence type="ECO:0000256" key="3">
    <source>
        <dbReference type="ARBA" id="ARBA00022692"/>
    </source>
</evidence>
<feature type="domain" description="Phage shock protein PspC N-terminal" evidence="8">
    <location>
        <begin position="4"/>
        <end position="60"/>
    </location>
</feature>
<comment type="caution">
    <text evidence="9">The sequence shown here is derived from an EMBL/GenBank/DDBJ whole genome shotgun (WGS) entry which is preliminary data.</text>
</comment>
<dbReference type="STRING" id="246199.CUS_5749"/>
<sequence>MNGKKLYRIRNGAMIQGVCNGVAAYFDVDVSLVRLAAVILVCFSGVGLVAYIAAMLILPEVNDSPYRNSGNANNAGNFDYNRYNANDNYGRYDNQNYDNNDNDHNGKDML</sequence>
<keyword evidence="4 7" id="KW-1133">Transmembrane helix</keyword>
<feature type="compositionally biased region" description="Low complexity" evidence="6">
    <location>
        <begin position="86"/>
        <end position="99"/>
    </location>
</feature>
<proteinExistence type="predicted"/>
<evidence type="ECO:0000256" key="1">
    <source>
        <dbReference type="ARBA" id="ARBA00004162"/>
    </source>
</evidence>
<dbReference type="AlphaFoldDB" id="E9SGS3"/>
<dbReference type="GO" id="GO:0005886">
    <property type="term" value="C:plasma membrane"/>
    <property type="evidence" value="ECO:0007669"/>
    <property type="project" value="UniProtKB-SubCell"/>
</dbReference>
<dbReference type="Proteomes" id="UP000004259">
    <property type="component" value="Unassembled WGS sequence"/>
</dbReference>
<evidence type="ECO:0000313" key="10">
    <source>
        <dbReference type="Proteomes" id="UP000004259"/>
    </source>
</evidence>
<evidence type="ECO:0000256" key="7">
    <source>
        <dbReference type="SAM" id="Phobius"/>
    </source>
</evidence>
<dbReference type="InterPro" id="IPR052027">
    <property type="entry name" value="PspC"/>
</dbReference>
<feature type="region of interest" description="Disordered" evidence="6">
    <location>
        <begin position="86"/>
        <end position="110"/>
    </location>
</feature>
<evidence type="ECO:0000256" key="5">
    <source>
        <dbReference type="ARBA" id="ARBA00023136"/>
    </source>
</evidence>